<keyword evidence="2" id="KW-1185">Reference proteome</keyword>
<name>A0A928Z9S3_9CYAN</name>
<evidence type="ECO:0008006" key="3">
    <source>
        <dbReference type="Google" id="ProtNLM"/>
    </source>
</evidence>
<dbReference type="RefSeq" id="WP_264321282.1">
    <property type="nucleotide sequence ID" value="NZ_JADEXN010000145.1"/>
</dbReference>
<dbReference type="EMBL" id="JADEXN010000145">
    <property type="protein sequence ID" value="MBE9041051.1"/>
    <property type="molecule type" value="Genomic_DNA"/>
</dbReference>
<gene>
    <name evidence="1" type="ORF">IQ235_09695</name>
</gene>
<sequence>MLIQIPFSVRANCLAKQLSAIAMSMSIGMGLAMVPGQSALSTDGMTRPPEYPQPKIVEGELVRTARYRTPSELLAEAERMVLLGDIERAIAAYEEVQILNGFFGIGANSWNKLCWYGSLWGYAGDVIHACESAVDLAPDNINIIDSRGLARALSGDREGAISDFTTFVEGAQNDTRKFQRQEWIDALKEGENPFTPDVVRLLFIE</sequence>
<reference evidence="1" key="1">
    <citation type="submission" date="2020-10" db="EMBL/GenBank/DDBJ databases">
        <authorList>
            <person name="Castelo-Branco R."/>
            <person name="Eusebio N."/>
            <person name="Adriana R."/>
            <person name="Vieira A."/>
            <person name="Brugerolle De Fraissinette N."/>
            <person name="Rezende De Castro R."/>
            <person name="Schneider M.P."/>
            <person name="Vasconcelos V."/>
            <person name="Leao P.N."/>
        </authorList>
    </citation>
    <scope>NUCLEOTIDE SEQUENCE</scope>
    <source>
        <strain evidence="1">LEGE 11467</strain>
    </source>
</reference>
<dbReference type="AlphaFoldDB" id="A0A928Z9S3"/>
<accession>A0A928Z9S3</accession>
<dbReference type="SUPFAM" id="SSF48452">
    <property type="entry name" value="TPR-like"/>
    <property type="match status" value="1"/>
</dbReference>
<dbReference type="Proteomes" id="UP000621799">
    <property type="component" value="Unassembled WGS sequence"/>
</dbReference>
<protein>
    <recommendedName>
        <fullName evidence="3">Tetratricopeptide repeat protein</fullName>
    </recommendedName>
</protein>
<evidence type="ECO:0000313" key="1">
    <source>
        <dbReference type="EMBL" id="MBE9041051.1"/>
    </source>
</evidence>
<evidence type="ECO:0000313" key="2">
    <source>
        <dbReference type="Proteomes" id="UP000621799"/>
    </source>
</evidence>
<proteinExistence type="predicted"/>
<comment type="caution">
    <text evidence="1">The sequence shown here is derived from an EMBL/GenBank/DDBJ whole genome shotgun (WGS) entry which is preliminary data.</text>
</comment>
<dbReference type="Gene3D" id="1.25.40.10">
    <property type="entry name" value="Tetratricopeptide repeat domain"/>
    <property type="match status" value="1"/>
</dbReference>
<organism evidence="1 2">
    <name type="scientific">Zarconia navalis LEGE 11467</name>
    <dbReference type="NCBI Taxonomy" id="1828826"/>
    <lineage>
        <taxon>Bacteria</taxon>
        <taxon>Bacillati</taxon>
        <taxon>Cyanobacteriota</taxon>
        <taxon>Cyanophyceae</taxon>
        <taxon>Oscillatoriophycideae</taxon>
        <taxon>Oscillatoriales</taxon>
        <taxon>Oscillatoriales incertae sedis</taxon>
        <taxon>Zarconia</taxon>
        <taxon>Zarconia navalis</taxon>
    </lineage>
</organism>
<dbReference type="InterPro" id="IPR011990">
    <property type="entry name" value="TPR-like_helical_dom_sf"/>
</dbReference>